<sequence length="237" mass="26196">MTNPEMPNSTEDTWDDSTVYGPSTVIAALDQIQVLIDQARQVPLSASIILNKAEILDLLDQAREALPDDLLQADLLVADADQVMGRADSTAEFTLAEANARAESTLQRADEKAEHIVANATQQAERTIARADEEAETTLQQARAEAEAILVDANAQAERLITTENITRMAEDRAREIVTEAREQDQRLREGADDYVEKSLSELSGLLAELQRRTQAGRRTLAERHGVNFTEIELDND</sequence>
<reference evidence="2 3" key="1">
    <citation type="submission" date="2013-03" db="EMBL/GenBank/DDBJ databases">
        <title>Reference genome for the Human Microbiome Project.</title>
        <authorList>
            <person name="Aqrawi P."/>
            <person name="Ayvaz T."/>
            <person name="Bess C."/>
            <person name="Blankenburg K."/>
            <person name="Coyle M."/>
            <person name="Deng J."/>
            <person name="Forbes L."/>
            <person name="Fowler G."/>
            <person name="Francisco L."/>
            <person name="Fu Q."/>
            <person name="Gibbs R."/>
            <person name="Gross S."/>
            <person name="Gubbala S."/>
            <person name="Hale W."/>
            <person name="Hemphill L."/>
            <person name="Highlander S."/>
            <person name="Hirani K."/>
            <person name="Jackson L."/>
            <person name="Jakkamsetti A."/>
            <person name="Javaid M."/>
            <person name="Jayaseelan J.C."/>
            <person name="Jiang H."/>
            <person name="Joshi V."/>
            <person name="Korchina V."/>
            <person name="Kovar C."/>
            <person name="Lara F."/>
            <person name="Lee S."/>
            <person name="Liu Y."/>
            <person name="Mata R."/>
            <person name="Mathew T."/>
            <person name="Munidasa M."/>
            <person name="Muzny D."/>
            <person name="Nazareth L."/>
            <person name="Ngo R."/>
            <person name="Nguyen L."/>
            <person name="Nguyen N."/>
            <person name="Okwuonu G."/>
            <person name="Ongeri F."/>
            <person name="Palculict T."/>
            <person name="Patil S."/>
            <person name="Petrosino J."/>
            <person name="Pham C."/>
            <person name="Pham P."/>
            <person name="Pu L.-L."/>
            <person name="Qin X."/>
            <person name="Qu J."/>
            <person name="Reid J."/>
            <person name="Ross M."/>
            <person name="Ruth R."/>
            <person name="Saada N."/>
            <person name="San Lucas F."/>
            <person name="Santibanez J."/>
            <person name="Shang Y."/>
            <person name="Simmons D."/>
            <person name="Song X.-Z."/>
            <person name="Tang L.-Y."/>
            <person name="Thornton R."/>
            <person name="Warren J."/>
            <person name="Weissenberger G."/>
            <person name="Wilczek-Boney K."/>
            <person name="Worley K."/>
            <person name="Youmans B."/>
            <person name="Zhang J."/>
            <person name="Zhang L."/>
            <person name="Zhao Z."/>
            <person name="Zhou C."/>
            <person name="Zhu D."/>
            <person name="Zhu Y."/>
        </authorList>
    </citation>
    <scope>NUCLEOTIDE SEQUENCE [LARGE SCALE GENOMIC DNA]</scope>
    <source>
        <strain evidence="2 3">F0333</strain>
    </source>
</reference>
<protein>
    <recommendedName>
        <fullName evidence="4">Cell division initiation protein</fullName>
    </recommendedName>
</protein>
<dbReference type="PATRIC" id="fig|888050.3.peg.89"/>
<comment type="caution">
    <text evidence="2">The sequence shown here is derived from an EMBL/GenBank/DDBJ whole genome shotgun (WGS) entry which is preliminary data.</text>
</comment>
<accession>N6X774</accession>
<dbReference type="eggNOG" id="COG0711">
    <property type="taxonomic scope" value="Bacteria"/>
</dbReference>
<evidence type="ECO:0008006" key="4">
    <source>
        <dbReference type="Google" id="ProtNLM"/>
    </source>
</evidence>
<proteinExistence type="predicted"/>
<keyword evidence="3" id="KW-1185">Reference proteome</keyword>
<dbReference type="EMBL" id="AQHZ01000001">
    <property type="protein sequence ID" value="ENO19172.1"/>
    <property type="molecule type" value="Genomic_DNA"/>
</dbReference>
<name>N6X774_9ACTO</name>
<keyword evidence="1" id="KW-0175">Coiled coil</keyword>
<dbReference type="HOGENOM" id="CLU_081796_1_0_11"/>
<organism evidence="2 3">
    <name type="scientific">Schaalia cardiffensis F0333</name>
    <dbReference type="NCBI Taxonomy" id="888050"/>
    <lineage>
        <taxon>Bacteria</taxon>
        <taxon>Bacillati</taxon>
        <taxon>Actinomycetota</taxon>
        <taxon>Actinomycetes</taxon>
        <taxon>Actinomycetales</taxon>
        <taxon>Actinomycetaceae</taxon>
        <taxon>Schaalia</taxon>
    </lineage>
</organism>
<evidence type="ECO:0000313" key="2">
    <source>
        <dbReference type="EMBL" id="ENO19172.1"/>
    </source>
</evidence>
<dbReference type="AlphaFoldDB" id="N6X774"/>
<dbReference type="OrthoDB" id="3252061at2"/>
<dbReference type="RefSeq" id="WP_005961610.1">
    <property type="nucleotide sequence ID" value="NZ_CP040505.1"/>
</dbReference>
<evidence type="ECO:0000256" key="1">
    <source>
        <dbReference type="SAM" id="Coils"/>
    </source>
</evidence>
<feature type="coiled-coil region" evidence="1">
    <location>
        <begin position="99"/>
        <end position="163"/>
    </location>
</feature>
<gene>
    <name evidence="2" type="ORF">HMPREF9004_0091</name>
</gene>
<dbReference type="Proteomes" id="UP000013015">
    <property type="component" value="Unassembled WGS sequence"/>
</dbReference>
<evidence type="ECO:0000313" key="3">
    <source>
        <dbReference type="Proteomes" id="UP000013015"/>
    </source>
</evidence>
<dbReference type="STRING" id="888050.HMPREF9004_0091"/>